<dbReference type="InterPro" id="IPR000917">
    <property type="entry name" value="Sulfatase_N"/>
</dbReference>
<dbReference type="EMBL" id="AGXV01000032">
    <property type="protein sequence ID" value="EIY62059.1"/>
    <property type="molecule type" value="Genomic_DNA"/>
</dbReference>
<evidence type="ECO:0000256" key="2">
    <source>
        <dbReference type="ARBA" id="ARBA00008779"/>
    </source>
</evidence>
<name>I9HPC7_9BACE</name>
<dbReference type="InterPro" id="IPR050738">
    <property type="entry name" value="Sulfatase"/>
</dbReference>
<dbReference type="FunFam" id="3.40.720.10:FF:000101">
    <property type="entry name" value="Secreted sulfatase ydeN"/>
    <property type="match status" value="1"/>
</dbReference>
<sequence>MITIQNNSTVNWHIDILVHRRIGTLIHYLIGTLAYWHIETLLIMRNKLLLSAAILPICGITGEAQAAEAQKHPNIIMFLVDDMGWQDTSLPFWTQRTHYNDIYETPNMERLAAQGMMFTQAYACSVSSPSRVSLFTGMNAARHRVTSWTLHKNKTHEQPDSVLIYPEWNVNGICQEPGIERTTQVTTLAQVLKENGYHTIHCGKAHFGAIDTPGEDPLRMGFEVNIAGHAAGSPASYYGKENFGNKTDRKNPPAAVPGLEKYHGTDTFLSEALTLEAEKALDDAQKSDKPFFLYMAHYAVHTPIQPDMRFYQKYIDKGLPPVEAAYATLVEGMDKSLGDLMDYLEEKNLQENTVILFMSDNGGLAAHTRAGQLHTQNYPLNSGKGSAYEGGVREPMIVSWPGTVKPGSKCDRYLMIEDFFPSILEIAGISDYQTIQQRDGISFMPLLTGKGKMKDRDIYWHYPHSWGPSGPGIGATCAIRSGDWKLVYYFDSGKRELFNIPNDISERHDLAAQKPRIVKQLAGKLSNYLRSVNAQRPTLRATQQPAPWPDEIK</sequence>
<evidence type="ECO:0000256" key="6">
    <source>
        <dbReference type="ARBA" id="ARBA00022837"/>
    </source>
</evidence>
<dbReference type="PATRIC" id="fig|997887.3.peg.2784"/>
<comment type="caution">
    <text evidence="9">The sequence shown here is derived from an EMBL/GenBank/DDBJ whole genome shotgun (WGS) entry which is preliminary data.</text>
</comment>
<dbReference type="SUPFAM" id="SSF53649">
    <property type="entry name" value="Alkaline phosphatase-like"/>
    <property type="match status" value="1"/>
</dbReference>
<evidence type="ECO:0000256" key="5">
    <source>
        <dbReference type="ARBA" id="ARBA00022801"/>
    </source>
</evidence>
<organism evidence="9 10">
    <name type="scientific">Bacteroides salyersiae CL02T12C01</name>
    <dbReference type="NCBI Taxonomy" id="997887"/>
    <lineage>
        <taxon>Bacteria</taxon>
        <taxon>Pseudomonadati</taxon>
        <taxon>Bacteroidota</taxon>
        <taxon>Bacteroidia</taxon>
        <taxon>Bacteroidales</taxon>
        <taxon>Bacteroidaceae</taxon>
        <taxon>Bacteroides</taxon>
    </lineage>
</organism>
<comment type="cofactor">
    <cofactor evidence="1">
        <name>Ca(2+)</name>
        <dbReference type="ChEBI" id="CHEBI:29108"/>
    </cofactor>
</comment>
<dbReference type="PANTHER" id="PTHR42693">
    <property type="entry name" value="ARYLSULFATASE FAMILY MEMBER"/>
    <property type="match status" value="1"/>
</dbReference>
<keyword evidence="3" id="KW-0479">Metal-binding</keyword>
<dbReference type="Gene3D" id="3.40.720.10">
    <property type="entry name" value="Alkaline Phosphatase, subunit A"/>
    <property type="match status" value="1"/>
</dbReference>
<evidence type="ECO:0000313" key="10">
    <source>
        <dbReference type="Proteomes" id="UP000005150"/>
    </source>
</evidence>
<evidence type="ECO:0000256" key="4">
    <source>
        <dbReference type="ARBA" id="ARBA00022729"/>
    </source>
</evidence>
<feature type="domain" description="Sulfatase N-terminal" evidence="8">
    <location>
        <begin position="73"/>
        <end position="429"/>
    </location>
</feature>
<gene>
    <name evidence="9" type="ORF">HMPREF1071_02679</name>
</gene>
<dbReference type="PROSITE" id="PS00523">
    <property type="entry name" value="SULFATASE_1"/>
    <property type="match status" value="1"/>
</dbReference>
<dbReference type="GO" id="GO:0004065">
    <property type="term" value="F:arylsulfatase activity"/>
    <property type="evidence" value="ECO:0007669"/>
    <property type="project" value="TreeGrafter"/>
</dbReference>
<dbReference type="GO" id="GO:0046872">
    <property type="term" value="F:metal ion binding"/>
    <property type="evidence" value="ECO:0007669"/>
    <property type="project" value="UniProtKB-KW"/>
</dbReference>
<evidence type="ECO:0000256" key="7">
    <source>
        <dbReference type="PIRSR" id="PIRSR600917-52"/>
    </source>
</evidence>
<dbReference type="HOGENOM" id="CLU_006332_10_4_10"/>
<dbReference type="AlphaFoldDB" id="I9HPC7"/>
<dbReference type="Proteomes" id="UP000005150">
    <property type="component" value="Unassembled WGS sequence"/>
</dbReference>
<keyword evidence="10" id="KW-1185">Reference proteome</keyword>
<comment type="similarity">
    <text evidence="2">Belongs to the sulfatase family.</text>
</comment>
<dbReference type="Pfam" id="PF00884">
    <property type="entry name" value="Sulfatase"/>
    <property type="match status" value="1"/>
</dbReference>
<dbReference type="PANTHER" id="PTHR42693:SF42">
    <property type="entry name" value="ARYLSULFATASE G"/>
    <property type="match status" value="1"/>
</dbReference>
<accession>I9HPC7</accession>
<protein>
    <recommendedName>
        <fullName evidence="8">Sulfatase N-terminal domain-containing protein</fullName>
    </recommendedName>
</protein>
<evidence type="ECO:0000256" key="3">
    <source>
        <dbReference type="ARBA" id="ARBA00022723"/>
    </source>
</evidence>
<proteinExistence type="inferred from homology"/>
<keyword evidence="4" id="KW-0732">Signal</keyword>
<keyword evidence="6" id="KW-0106">Calcium</keyword>
<evidence type="ECO:0000259" key="8">
    <source>
        <dbReference type="Pfam" id="PF00884"/>
    </source>
</evidence>
<evidence type="ECO:0000313" key="9">
    <source>
        <dbReference type="EMBL" id="EIY62059.1"/>
    </source>
</evidence>
<dbReference type="Gene3D" id="3.30.1120.10">
    <property type="match status" value="1"/>
</dbReference>
<feature type="modified residue" description="3-oxoalanine (Ser)" evidence="7">
    <location>
        <position position="127"/>
    </location>
</feature>
<dbReference type="CDD" id="cd16144">
    <property type="entry name" value="ARS_like"/>
    <property type="match status" value="1"/>
</dbReference>
<reference evidence="9 10" key="1">
    <citation type="submission" date="2012-02" db="EMBL/GenBank/DDBJ databases">
        <title>The Genome Sequence of Bacteroides salyersiae CL02T12C01.</title>
        <authorList>
            <consortium name="The Broad Institute Genome Sequencing Platform"/>
            <person name="Earl A."/>
            <person name="Ward D."/>
            <person name="Feldgarden M."/>
            <person name="Gevers D."/>
            <person name="Zitomersky N.L."/>
            <person name="Coyne M.J."/>
            <person name="Comstock L.E."/>
            <person name="Young S.K."/>
            <person name="Zeng Q."/>
            <person name="Gargeya S."/>
            <person name="Fitzgerald M."/>
            <person name="Haas B."/>
            <person name="Abouelleil A."/>
            <person name="Alvarado L."/>
            <person name="Arachchi H.M."/>
            <person name="Berlin A."/>
            <person name="Chapman S.B."/>
            <person name="Gearin G."/>
            <person name="Goldberg J."/>
            <person name="Griggs A."/>
            <person name="Gujja S."/>
            <person name="Hansen M."/>
            <person name="Heiman D."/>
            <person name="Howarth C."/>
            <person name="Larimer J."/>
            <person name="Lui A."/>
            <person name="MacDonald P.J.P."/>
            <person name="McCowen C."/>
            <person name="Montmayeur A."/>
            <person name="Murphy C."/>
            <person name="Neiman D."/>
            <person name="Pearson M."/>
            <person name="Priest M."/>
            <person name="Roberts A."/>
            <person name="Saif S."/>
            <person name="Shea T."/>
            <person name="Sisk P."/>
            <person name="Stolte C."/>
            <person name="Sykes S."/>
            <person name="Wortman J."/>
            <person name="Nusbaum C."/>
            <person name="Birren B."/>
        </authorList>
    </citation>
    <scope>NUCLEOTIDE SEQUENCE [LARGE SCALE GENOMIC DNA]</scope>
    <source>
        <strain evidence="9 10">CL02T12C01</strain>
    </source>
</reference>
<keyword evidence="5" id="KW-0378">Hydrolase</keyword>
<dbReference type="InterPro" id="IPR024607">
    <property type="entry name" value="Sulfatase_CS"/>
</dbReference>
<evidence type="ECO:0000256" key="1">
    <source>
        <dbReference type="ARBA" id="ARBA00001913"/>
    </source>
</evidence>
<dbReference type="InterPro" id="IPR017850">
    <property type="entry name" value="Alkaline_phosphatase_core_sf"/>
</dbReference>
<comment type="PTM">
    <text evidence="7">The conversion to 3-oxoalanine (also known as C-formylglycine, FGly), of a serine or cysteine residue in prokaryotes and of a cysteine residue in eukaryotes, is critical for catalytic activity.</text>
</comment>